<organism evidence="1 2">
    <name type="scientific">Spirodela intermedia</name>
    <name type="common">Intermediate duckweed</name>
    <dbReference type="NCBI Taxonomy" id="51605"/>
    <lineage>
        <taxon>Eukaryota</taxon>
        <taxon>Viridiplantae</taxon>
        <taxon>Streptophyta</taxon>
        <taxon>Embryophyta</taxon>
        <taxon>Tracheophyta</taxon>
        <taxon>Spermatophyta</taxon>
        <taxon>Magnoliopsida</taxon>
        <taxon>Liliopsida</taxon>
        <taxon>Araceae</taxon>
        <taxon>Lemnoideae</taxon>
        <taxon>Spirodela</taxon>
    </lineage>
</organism>
<evidence type="ECO:0000313" key="2">
    <source>
        <dbReference type="Proteomes" id="UP000663760"/>
    </source>
</evidence>
<dbReference type="PANTHER" id="PTHR33983">
    <property type="entry name" value="OS07G0185900 PROTEIN"/>
    <property type="match status" value="1"/>
</dbReference>
<keyword evidence="2" id="KW-1185">Reference proteome</keyword>
<sequence>MGRYVVILDIGVRIAARFHSHCPQTARMYYKPPASAAGNTAAAAAAAGVSPRDSCSAVGAASDAVDLMVLSVV</sequence>
<evidence type="ECO:0000313" key="1">
    <source>
        <dbReference type="EMBL" id="CAA7402899.1"/>
    </source>
</evidence>
<dbReference type="PANTHER" id="PTHR33983:SF1">
    <property type="entry name" value="OS07G0185900 PROTEIN"/>
    <property type="match status" value="1"/>
</dbReference>
<reference evidence="1" key="1">
    <citation type="submission" date="2020-02" db="EMBL/GenBank/DDBJ databases">
        <authorList>
            <person name="Scholz U."/>
            <person name="Mascher M."/>
            <person name="Fiebig A."/>
        </authorList>
    </citation>
    <scope>NUCLEOTIDE SEQUENCE</scope>
</reference>
<accession>A0A7I8KYN2</accession>
<dbReference type="EMBL" id="LR746272">
    <property type="protein sequence ID" value="CAA7402899.1"/>
    <property type="molecule type" value="Genomic_DNA"/>
</dbReference>
<gene>
    <name evidence="1" type="ORF">SI8410_09013577</name>
</gene>
<dbReference type="AlphaFoldDB" id="A0A7I8KYN2"/>
<dbReference type="OrthoDB" id="747111at2759"/>
<protein>
    <submittedName>
        <fullName evidence="1">Uncharacterized protein</fullName>
    </submittedName>
</protein>
<name>A0A7I8KYN2_SPIIN</name>
<proteinExistence type="predicted"/>
<dbReference type="Proteomes" id="UP000663760">
    <property type="component" value="Chromosome 9"/>
</dbReference>